<dbReference type="InterPro" id="IPR000983">
    <property type="entry name" value="Bac_GSPG_pilin"/>
</dbReference>
<comment type="similarity">
    <text evidence="2">Belongs to the GSP G family.</text>
</comment>
<dbReference type="InterPro" id="IPR045584">
    <property type="entry name" value="Pilin-like"/>
</dbReference>
<accession>A0A011MVI9</accession>
<evidence type="ECO:0000256" key="5">
    <source>
        <dbReference type="ARBA" id="ARBA00022481"/>
    </source>
</evidence>
<dbReference type="GO" id="GO:0005886">
    <property type="term" value="C:plasma membrane"/>
    <property type="evidence" value="ECO:0007669"/>
    <property type="project" value="UniProtKB-SubCell"/>
</dbReference>
<dbReference type="InterPro" id="IPR010054">
    <property type="entry name" value="Type2_sec_GspG"/>
</dbReference>
<keyword evidence="9 10" id="KW-0472">Membrane</keyword>
<evidence type="ECO:0000256" key="4">
    <source>
        <dbReference type="ARBA" id="ARBA00022475"/>
    </source>
</evidence>
<dbReference type="Pfam" id="PF07963">
    <property type="entry name" value="N_methyl"/>
    <property type="match status" value="1"/>
</dbReference>
<dbReference type="InterPro" id="IPR012902">
    <property type="entry name" value="N_methyl_site"/>
</dbReference>
<evidence type="ECO:0000256" key="8">
    <source>
        <dbReference type="ARBA" id="ARBA00022989"/>
    </source>
</evidence>
<dbReference type="NCBIfam" id="TIGR02532">
    <property type="entry name" value="IV_pilin_GFxxxE"/>
    <property type="match status" value="1"/>
</dbReference>
<evidence type="ECO:0000256" key="6">
    <source>
        <dbReference type="ARBA" id="ARBA00022519"/>
    </source>
</evidence>
<evidence type="ECO:0000259" key="11">
    <source>
        <dbReference type="Pfam" id="PF08334"/>
    </source>
</evidence>
<dbReference type="PRINTS" id="PR00813">
    <property type="entry name" value="BCTERIALGSPG"/>
</dbReference>
<comment type="caution">
    <text evidence="12">The sequence shown here is derived from an EMBL/GenBank/DDBJ whole genome shotgun (WGS) entry which is preliminary data.</text>
</comment>
<evidence type="ECO:0000313" key="12">
    <source>
        <dbReference type="EMBL" id="EXI66596.1"/>
    </source>
</evidence>
<dbReference type="Pfam" id="PF08334">
    <property type="entry name" value="T2SSG"/>
    <property type="match status" value="1"/>
</dbReference>
<dbReference type="GO" id="GO:0015628">
    <property type="term" value="P:protein secretion by the type II secretion system"/>
    <property type="evidence" value="ECO:0007669"/>
    <property type="project" value="InterPro"/>
</dbReference>
<evidence type="ECO:0000256" key="7">
    <source>
        <dbReference type="ARBA" id="ARBA00022692"/>
    </source>
</evidence>
<dbReference type="GO" id="GO:0015627">
    <property type="term" value="C:type II protein secretion system complex"/>
    <property type="evidence" value="ECO:0007669"/>
    <property type="project" value="InterPro"/>
</dbReference>
<dbReference type="EMBL" id="JFAX01000014">
    <property type="protein sequence ID" value="EXI66596.1"/>
    <property type="molecule type" value="Genomic_DNA"/>
</dbReference>
<keyword evidence="6" id="KW-0997">Cell inner membrane</keyword>
<keyword evidence="13" id="KW-1185">Reference proteome</keyword>
<keyword evidence="4" id="KW-1003">Cell membrane</keyword>
<evidence type="ECO:0000256" key="9">
    <source>
        <dbReference type="ARBA" id="ARBA00023136"/>
    </source>
</evidence>
<keyword evidence="7 10" id="KW-0812">Transmembrane</keyword>
<feature type="transmembrane region" description="Helical" evidence="10">
    <location>
        <begin position="36"/>
        <end position="56"/>
    </location>
</feature>
<dbReference type="SUPFAM" id="SSF54523">
    <property type="entry name" value="Pili subunits"/>
    <property type="match status" value="1"/>
</dbReference>
<dbReference type="Gene3D" id="3.30.700.10">
    <property type="entry name" value="Glycoprotein, Type 4 Pilin"/>
    <property type="match status" value="1"/>
</dbReference>
<feature type="domain" description="Type II secretion system protein GspG C-terminal" evidence="11">
    <location>
        <begin position="59"/>
        <end position="163"/>
    </location>
</feature>
<proteinExistence type="inferred from homology"/>
<keyword evidence="8 10" id="KW-1133">Transmembrane helix</keyword>
<dbReference type="InterPro" id="IPR013545">
    <property type="entry name" value="T2SS_protein-GspG_C"/>
</dbReference>
<dbReference type="AlphaFoldDB" id="A0A011MVI9"/>
<evidence type="ECO:0000256" key="3">
    <source>
        <dbReference type="ARBA" id="ARBA00020042"/>
    </source>
</evidence>
<dbReference type="STRING" id="1454001.AW08_02501"/>
<comment type="subcellular location">
    <subcellularLocation>
        <location evidence="1">Cell inner membrane</location>
        <topology evidence="1">Single-pass membrane protein</topology>
    </subcellularLocation>
</comment>
<evidence type="ECO:0000256" key="2">
    <source>
        <dbReference type="ARBA" id="ARBA00009984"/>
    </source>
</evidence>
<dbReference type="PATRIC" id="fig|1454001.3.peg.2556"/>
<protein>
    <recommendedName>
        <fullName evidence="3">Type II secretion system core protein G</fullName>
    </recommendedName>
</protein>
<evidence type="ECO:0000256" key="10">
    <source>
        <dbReference type="SAM" id="Phobius"/>
    </source>
</evidence>
<dbReference type="Proteomes" id="UP000020218">
    <property type="component" value="Unassembled WGS sequence"/>
</dbReference>
<sequence length="164" mass="17599">MIRGTAIVGHKRPEHRQSVTAEQRKQARQGGASGGFTLLELLVVVTIIGLLAAYVGPKYFSQLGKSEQGVAKAQVEAFVRALDTYRLDVGQYPTTEEGLNALLTRPGNVAKWNGPYLQKAVPPDPWGRPYLYRAPGTAGDFDIISYGKDGQPGGTGDAADVTNQ</sequence>
<evidence type="ECO:0000256" key="1">
    <source>
        <dbReference type="ARBA" id="ARBA00004377"/>
    </source>
</evidence>
<evidence type="ECO:0000313" key="13">
    <source>
        <dbReference type="Proteomes" id="UP000020218"/>
    </source>
</evidence>
<reference evidence="12" key="1">
    <citation type="submission" date="2014-02" db="EMBL/GenBank/DDBJ databases">
        <title>Expanding our view of genomic diversity in Candidatus Accumulibacter clades.</title>
        <authorList>
            <person name="Skennerton C.T."/>
            <person name="Barr J.J."/>
            <person name="Slater F.R."/>
            <person name="Bond P.L."/>
            <person name="Tyson G.W."/>
        </authorList>
    </citation>
    <scope>NUCLEOTIDE SEQUENCE [LARGE SCALE GENOMIC DNA]</scope>
</reference>
<keyword evidence="5" id="KW-0488">Methylation</keyword>
<organism evidence="12 13">
    <name type="scientific">Candidatus Accumulibacter adjunctus</name>
    <dbReference type="NCBI Taxonomy" id="1454001"/>
    <lineage>
        <taxon>Bacteria</taxon>
        <taxon>Pseudomonadati</taxon>
        <taxon>Pseudomonadota</taxon>
        <taxon>Betaproteobacteria</taxon>
        <taxon>Candidatus Accumulibacter</taxon>
    </lineage>
</organism>
<gene>
    <name evidence="12" type="primary">xcpT</name>
    <name evidence="12" type="ORF">AW08_02501</name>
</gene>
<name>A0A011MVI9_9PROT</name>
<dbReference type="NCBIfam" id="TIGR01710">
    <property type="entry name" value="typeII_sec_gspG"/>
    <property type="match status" value="1"/>
</dbReference>